<dbReference type="EMBL" id="JAGSOV010000041">
    <property type="protein sequence ID" value="MCO1657345.1"/>
    <property type="molecule type" value="Genomic_DNA"/>
</dbReference>
<organism evidence="2 3">
    <name type="scientific">Pseudonocardia humida</name>
    <dbReference type="NCBI Taxonomy" id="2800819"/>
    <lineage>
        <taxon>Bacteria</taxon>
        <taxon>Bacillati</taxon>
        <taxon>Actinomycetota</taxon>
        <taxon>Actinomycetes</taxon>
        <taxon>Pseudonocardiales</taxon>
        <taxon>Pseudonocardiaceae</taxon>
        <taxon>Pseudonocardia</taxon>
    </lineage>
</organism>
<accession>A0ABT1A2X2</accession>
<comment type="caution">
    <text evidence="2">The sequence shown here is derived from an EMBL/GenBank/DDBJ whole genome shotgun (WGS) entry which is preliminary data.</text>
</comment>
<dbReference type="RefSeq" id="WP_372497023.1">
    <property type="nucleotide sequence ID" value="NZ_JAGSOV010000041.1"/>
</dbReference>
<dbReference type="Pfam" id="PF13613">
    <property type="entry name" value="HTH_Tnp_4"/>
    <property type="match status" value="1"/>
</dbReference>
<gene>
    <name evidence="2" type="ORF">KDL28_20005</name>
</gene>
<dbReference type="InterPro" id="IPR027805">
    <property type="entry name" value="Transposase_HTH_dom"/>
</dbReference>
<evidence type="ECO:0000313" key="3">
    <source>
        <dbReference type="Proteomes" id="UP001165283"/>
    </source>
</evidence>
<keyword evidence="3" id="KW-1185">Reference proteome</keyword>
<protein>
    <submittedName>
        <fullName evidence="2">Transposase</fullName>
    </submittedName>
</protein>
<sequence length="235" mass="25250">MRRLDPGRQALLVVAHVRQGETYLDLAEGFSIGITTVCRYIREGLDVLAALAPTLAQTIELAQAKAFMILDGTLLAIDRVGMSGGHDRPFYSGRHKCHGLNVQVLADRPADWSGSHPRCPAPGTISPPPVSTASLPRSTRAGVRAVADTGYQGAGLAVAVPQIRRRCPVAGSVRRLYPRTARRGLSTRVFLGQYYPCRPRAPRRLFALPRPAAVALRGRLLSTPPTAGRPPPQAG</sequence>
<proteinExistence type="predicted"/>
<evidence type="ECO:0000259" key="1">
    <source>
        <dbReference type="Pfam" id="PF13613"/>
    </source>
</evidence>
<evidence type="ECO:0000313" key="2">
    <source>
        <dbReference type="EMBL" id="MCO1657345.1"/>
    </source>
</evidence>
<feature type="domain" description="Transposase Helix-turn-helix" evidence="1">
    <location>
        <begin position="2"/>
        <end position="52"/>
    </location>
</feature>
<reference evidence="2" key="1">
    <citation type="submission" date="2021-04" db="EMBL/GenBank/DDBJ databases">
        <title>Pseudonocardia sp. nov., isolated from sandy soil of mangrove forest.</title>
        <authorList>
            <person name="Zan Z."/>
            <person name="Huang R."/>
            <person name="Liu W."/>
        </authorList>
    </citation>
    <scope>NUCLEOTIDE SEQUENCE</scope>
    <source>
        <strain evidence="2">S2-4</strain>
    </source>
</reference>
<name>A0ABT1A2X2_9PSEU</name>
<dbReference type="Proteomes" id="UP001165283">
    <property type="component" value="Unassembled WGS sequence"/>
</dbReference>